<gene>
    <name evidence="1" type="ORF">SACS_0217</name>
</gene>
<evidence type="ECO:0000313" key="2">
    <source>
        <dbReference type="Proteomes" id="UP000027590"/>
    </source>
</evidence>
<evidence type="ECO:0000313" key="1">
    <source>
        <dbReference type="EMBL" id="CDG32955.1"/>
    </source>
</evidence>
<sequence length="43" mass="5080">MEYYVFQDHIFETLFHECQTCTIKKPPPGRVRVFPAQASFPYG</sequence>
<comment type="caution">
    <text evidence="1">The sequence shown here is derived from an EMBL/GenBank/DDBJ whole genome shotgun (WGS) entry which is preliminary data.</text>
</comment>
<organism evidence="1 2">
    <name type="scientific">Parasaccharibacter apium</name>
    <dbReference type="NCBI Taxonomy" id="1510841"/>
    <lineage>
        <taxon>Bacteria</taxon>
        <taxon>Pseudomonadati</taxon>
        <taxon>Pseudomonadota</taxon>
        <taxon>Alphaproteobacteria</taxon>
        <taxon>Acetobacterales</taxon>
        <taxon>Acetobacteraceae</taxon>
        <taxon>Parasaccharibacter</taxon>
    </lineage>
</organism>
<dbReference type="AlphaFoldDB" id="A0A7U7G4K9"/>
<reference evidence="1 2" key="2">
    <citation type="journal article" date="2014" name="PLoS ONE">
        <title>Evolution of mitochondria reconstructed from the energy metabolism of living bacteria.</title>
        <authorList>
            <person name="Degli Esposti M."/>
            <person name="Chouaia B."/>
            <person name="Comandatore F."/>
            <person name="Crotti E."/>
            <person name="Sassera D."/>
            <person name="Lievens P.M."/>
            <person name="Daffonchio D."/>
            <person name="Bandi C."/>
        </authorList>
    </citation>
    <scope>NUCLEOTIDE SEQUENCE [LARGE SCALE GENOMIC DNA]</scope>
    <source>
        <strain evidence="2">AM169</strain>
    </source>
</reference>
<accession>A0A7U7G4K9</accession>
<name>A0A7U7G4K9_9PROT</name>
<reference evidence="1 2" key="1">
    <citation type="journal article" date="2014" name="Genome Biol. Evol.">
        <title>Acetic acid bacteria genomes reveal functional traits for adaptation to life in insect guts.</title>
        <authorList>
            <person name="Chouaia B."/>
            <person name="Gaiarsa S."/>
            <person name="Crotti E."/>
            <person name="Comandatore F."/>
            <person name="Degli Esposti M."/>
            <person name="Ricci I."/>
            <person name="Alma A."/>
            <person name="Favia G."/>
            <person name="Bandi C."/>
            <person name="Daffonchio D."/>
        </authorList>
    </citation>
    <scope>NUCLEOTIDE SEQUENCE [LARGE SCALE GENOMIC DNA]</scope>
    <source>
        <strain evidence="2">AM169</strain>
    </source>
</reference>
<proteinExistence type="predicted"/>
<dbReference type="Proteomes" id="UP000027590">
    <property type="component" value="Unassembled WGS sequence"/>
</dbReference>
<protein>
    <submittedName>
        <fullName evidence="1">Uncharacterized protein</fullName>
    </submittedName>
</protein>
<dbReference type="EMBL" id="CBLY010000002">
    <property type="protein sequence ID" value="CDG32955.1"/>
    <property type="molecule type" value="Genomic_DNA"/>
</dbReference>